<dbReference type="NCBIfam" id="TIGR00035">
    <property type="entry name" value="asp_race"/>
    <property type="match status" value="1"/>
</dbReference>
<dbReference type="OrthoDB" id="9803739at2"/>
<dbReference type="PANTHER" id="PTHR21198:SF7">
    <property type="entry name" value="ASPARTATE-GLUTAMATE RACEMASE FAMILY"/>
    <property type="match status" value="1"/>
</dbReference>
<dbReference type="Gene3D" id="3.40.50.1860">
    <property type="match status" value="2"/>
</dbReference>
<dbReference type="PANTHER" id="PTHR21198">
    <property type="entry name" value="GLUTAMATE RACEMASE"/>
    <property type="match status" value="1"/>
</dbReference>
<dbReference type="SUPFAM" id="SSF53681">
    <property type="entry name" value="Aspartate/glutamate racemase"/>
    <property type="match status" value="2"/>
</dbReference>
<dbReference type="InterPro" id="IPR001920">
    <property type="entry name" value="Asp/Glu_race"/>
</dbReference>
<dbReference type="InterPro" id="IPR015942">
    <property type="entry name" value="Asp/Glu/hydantoin_racemase"/>
</dbReference>
<comment type="similarity">
    <text evidence="1">Belongs to the aspartate/glutamate racemases family.</text>
</comment>
<evidence type="ECO:0000313" key="4">
    <source>
        <dbReference type="Proteomes" id="UP000242818"/>
    </source>
</evidence>
<accession>A0A1C3YU94</accession>
<keyword evidence="2" id="KW-0413">Isomerase</keyword>
<keyword evidence="4" id="KW-1185">Reference proteome</keyword>
<dbReference type="STRING" id="1335309.GA0116948_101110"/>
<gene>
    <name evidence="3" type="ORF">GA0116948_101110</name>
</gene>
<dbReference type="GO" id="GO:0047661">
    <property type="term" value="F:amino-acid racemase activity"/>
    <property type="evidence" value="ECO:0007669"/>
    <property type="project" value="InterPro"/>
</dbReference>
<evidence type="ECO:0000256" key="2">
    <source>
        <dbReference type="ARBA" id="ARBA00023235"/>
    </source>
</evidence>
<dbReference type="EMBL" id="FMAR01000001">
    <property type="protein sequence ID" value="SCB73676.1"/>
    <property type="molecule type" value="Genomic_DNA"/>
</dbReference>
<proteinExistence type="inferred from homology"/>
<organism evidence="3 4">
    <name type="scientific">Chitinophaga costaii</name>
    <dbReference type="NCBI Taxonomy" id="1335309"/>
    <lineage>
        <taxon>Bacteria</taxon>
        <taxon>Pseudomonadati</taxon>
        <taxon>Bacteroidota</taxon>
        <taxon>Chitinophagia</taxon>
        <taxon>Chitinophagales</taxon>
        <taxon>Chitinophagaceae</taxon>
        <taxon>Chitinophaga</taxon>
    </lineage>
</organism>
<dbReference type="RefSeq" id="WP_089707919.1">
    <property type="nucleotide sequence ID" value="NZ_FMAR01000001.1"/>
</dbReference>
<evidence type="ECO:0000313" key="3">
    <source>
        <dbReference type="EMBL" id="SCB73676.1"/>
    </source>
</evidence>
<sequence length="266" mass="28961">MIHRNNTIIGIVGGMGPQAGAALFNELICGTTAGTDQEHLSVALLSFPGLIADRTAFLEGHTDINPAFAIAGLIGRLEATGASIIGIACNTSHAPAIYDEVKQQLNNTNSQVKLLHMPQETCHFIKRQYTHVQRVGVLGTDGTYRSGIYRTILERMGYEIVWPDFTFQHEVIHRMVYDENFGIKASPRSVTAEVQQLMEKALGYFSSRGTDLIILGCTEFSTVLTTGMSHSMQLVDSTHVLAMALIREATGEKISQTFSSSRVAGS</sequence>
<dbReference type="InterPro" id="IPR004380">
    <property type="entry name" value="Asp_race"/>
</dbReference>
<protein>
    <submittedName>
        <fullName evidence="3">Aspartate racemase</fullName>
    </submittedName>
</protein>
<dbReference type="Pfam" id="PF01177">
    <property type="entry name" value="Asp_Glu_race"/>
    <property type="match status" value="1"/>
</dbReference>
<reference evidence="3 4" key="1">
    <citation type="submission" date="2016-08" db="EMBL/GenBank/DDBJ databases">
        <authorList>
            <person name="Seilhamer J.J."/>
        </authorList>
    </citation>
    <scope>NUCLEOTIDE SEQUENCE [LARGE SCALE GENOMIC DNA]</scope>
    <source>
        <strain evidence="3 4">A37T2</strain>
    </source>
</reference>
<evidence type="ECO:0000256" key="1">
    <source>
        <dbReference type="ARBA" id="ARBA00007847"/>
    </source>
</evidence>
<dbReference type="AlphaFoldDB" id="A0A1C3YU94"/>
<dbReference type="Proteomes" id="UP000242818">
    <property type="component" value="Unassembled WGS sequence"/>
</dbReference>
<name>A0A1C3YU94_9BACT</name>